<protein>
    <submittedName>
        <fullName evidence="1">Uncharacterized protein</fullName>
    </submittedName>
</protein>
<proteinExistence type="predicted"/>
<gene>
    <name evidence="1" type="ORF">A2864_01010</name>
</gene>
<accession>A0A1G1WHD6</accession>
<dbReference type="EMBL" id="MHCV01000040">
    <property type="protein sequence ID" value="OGY27116.1"/>
    <property type="molecule type" value="Genomic_DNA"/>
</dbReference>
<reference evidence="1 2" key="1">
    <citation type="journal article" date="2016" name="Nat. Commun.">
        <title>Thousands of microbial genomes shed light on interconnected biogeochemical processes in an aquifer system.</title>
        <authorList>
            <person name="Anantharaman K."/>
            <person name="Brown C.T."/>
            <person name="Hug L.A."/>
            <person name="Sharon I."/>
            <person name="Castelle C.J."/>
            <person name="Probst A.J."/>
            <person name="Thomas B.C."/>
            <person name="Singh A."/>
            <person name="Wilkins M.J."/>
            <person name="Karaoz U."/>
            <person name="Brodie E.L."/>
            <person name="Williams K.H."/>
            <person name="Hubbard S.S."/>
            <person name="Banfield J.F."/>
        </authorList>
    </citation>
    <scope>NUCLEOTIDE SEQUENCE [LARGE SCALE GENOMIC DNA]</scope>
</reference>
<organism evidence="1 2">
    <name type="scientific">Candidatus Woykebacteria bacterium RIFCSPHIGHO2_01_FULL_39_12</name>
    <dbReference type="NCBI Taxonomy" id="1802599"/>
    <lineage>
        <taxon>Bacteria</taxon>
        <taxon>Candidatus Woykeibacteriota</taxon>
    </lineage>
</organism>
<evidence type="ECO:0000313" key="2">
    <source>
        <dbReference type="Proteomes" id="UP000177900"/>
    </source>
</evidence>
<dbReference type="Proteomes" id="UP000177900">
    <property type="component" value="Unassembled WGS sequence"/>
</dbReference>
<evidence type="ECO:0000313" key="1">
    <source>
        <dbReference type="EMBL" id="OGY27116.1"/>
    </source>
</evidence>
<sequence length="99" mass="10559">MVREVIRHICEGCRSAYLDADTAQICEAAGAPPELKFGLGQTVWVEGLGPARVVVIKILGLDALIESRGAHEVIYGLKLANGKAILRFADEGISIASQQ</sequence>
<dbReference type="AlphaFoldDB" id="A0A1G1WHD6"/>
<name>A0A1G1WHD6_9BACT</name>
<comment type="caution">
    <text evidence="1">The sequence shown here is derived from an EMBL/GenBank/DDBJ whole genome shotgun (WGS) entry which is preliminary data.</text>
</comment>